<evidence type="ECO:0000259" key="12">
    <source>
        <dbReference type="Pfam" id="PF01467"/>
    </source>
</evidence>
<gene>
    <name evidence="11 13" type="primary">nadD</name>
    <name evidence="13" type="ORF">ABVT43_16830</name>
</gene>
<feature type="domain" description="Cytidyltransferase-like" evidence="12">
    <location>
        <begin position="6"/>
        <end position="197"/>
    </location>
</feature>
<dbReference type="CDD" id="cd02165">
    <property type="entry name" value="NMNAT"/>
    <property type="match status" value="1"/>
</dbReference>
<evidence type="ECO:0000256" key="10">
    <source>
        <dbReference type="ARBA" id="ARBA00048721"/>
    </source>
</evidence>
<evidence type="ECO:0000256" key="9">
    <source>
        <dbReference type="ARBA" id="ARBA00023027"/>
    </source>
</evidence>
<dbReference type="PANTHER" id="PTHR39321">
    <property type="entry name" value="NICOTINATE-NUCLEOTIDE ADENYLYLTRANSFERASE-RELATED"/>
    <property type="match status" value="1"/>
</dbReference>
<reference evidence="13 14" key="1">
    <citation type="submission" date="2024-06" db="EMBL/GenBank/DDBJ databases">
        <authorList>
            <person name="Li F."/>
        </authorList>
    </citation>
    <scope>NUCLEOTIDE SEQUENCE [LARGE SCALE GENOMIC DNA]</scope>
    <source>
        <strain evidence="13 14">GXAS 311</strain>
    </source>
</reference>
<accession>A0ABV2BXZ8</accession>
<comment type="caution">
    <text evidence="13">The sequence shown here is derived from an EMBL/GenBank/DDBJ whole genome shotgun (WGS) entry which is preliminary data.</text>
</comment>
<protein>
    <recommendedName>
        <fullName evidence="11">Probable nicotinate-nucleotide adenylyltransferase</fullName>
        <ecNumber evidence="11">2.7.7.18</ecNumber>
    </recommendedName>
    <alternativeName>
        <fullName evidence="11">Deamido-NAD(+) diphosphorylase</fullName>
    </alternativeName>
    <alternativeName>
        <fullName evidence="11">Deamido-NAD(+) pyrophosphorylase</fullName>
    </alternativeName>
    <alternativeName>
        <fullName evidence="11">Nicotinate mononucleotide adenylyltransferase</fullName>
        <shortName evidence="11">NaMN adenylyltransferase</shortName>
    </alternativeName>
</protein>
<dbReference type="Gene3D" id="3.40.50.620">
    <property type="entry name" value="HUPs"/>
    <property type="match status" value="1"/>
</dbReference>
<evidence type="ECO:0000256" key="5">
    <source>
        <dbReference type="ARBA" id="ARBA00022679"/>
    </source>
</evidence>
<keyword evidence="8 11" id="KW-0067">ATP-binding</keyword>
<evidence type="ECO:0000256" key="2">
    <source>
        <dbReference type="ARBA" id="ARBA00005019"/>
    </source>
</evidence>
<dbReference type="PANTHER" id="PTHR39321:SF3">
    <property type="entry name" value="PHOSPHOPANTETHEINE ADENYLYLTRANSFERASE"/>
    <property type="match status" value="1"/>
</dbReference>
<organism evidence="13 14">
    <name type="scientific">Aliikangiella maris</name>
    <dbReference type="NCBI Taxonomy" id="3162458"/>
    <lineage>
        <taxon>Bacteria</taxon>
        <taxon>Pseudomonadati</taxon>
        <taxon>Pseudomonadota</taxon>
        <taxon>Gammaproteobacteria</taxon>
        <taxon>Oceanospirillales</taxon>
        <taxon>Pleioneaceae</taxon>
        <taxon>Aliikangiella</taxon>
    </lineage>
</organism>
<dbReference type="InterPro" id="IPR004821">
    <property type="entry name" value="Cyt_trans-like"/>
</dbReference>
<keyword evidence="9 11" id="KW-0520">NAD</keyword>
<comment type="pathway">
    <text evidence="2 11">Cofactor biosynthesis; NAD(+) biosynthesis; deamido-NAD(+) from nicotinate D-ribonucleotide: step 1/1.</text>
</comment>
<evidence type="ECO:0000256" key="4">
    <source>
        <dbReference type="ARBA" id="ARBA00022642"/>
    </source>
</evidence>
<sequence length="226" mass="26127">MEFELIFGGTFDPVHRGHLAVIQALHQSAPNMPVRLLPCAMPPLKKSPSTTFTQRCEMLSLATAEYSSIIIDKREELRERPSYTIETLNNLQQELPEKNFILVIGMDNLQIFKQWHQWQTLHLLCHLIVVNRDVQNQLTTNLSCELQSNDEDMLKSQCQNLGFTPVDQIEQLVESSTGRSFLLKIPNMPQSSTEIRQMIRNRQALDVMLPESIIKYIHLNHLYESE</sequence>
<dbReference type="RefSeq" id="WP_353897392.1">
    <property type="nucleotide sequence ID" value="NZ_JBEVCJ010000028.1"/>
</dbReference>
<comment type="function">
    <text evidence="1 11">Catalyzes the reversible adenylation of nicotinate mononucleotide (NaMN) to nicotinic acid adenine dinucleotide (NaAD).</text>
</comment>
<keyword evidence="4 11" id="KW-0662">Pyridine nucleotide biosynthesis</keyword>
<evidence type="ECO:0000256" key="6">
    <source>
        <dbReference type="ARBA" id="ARBA00022695"/>
    </source>
</evidence>
<dbReference type="NCBIfam" id="TIGR00482">
    <property type="entry name" value="nicotinate (nicotinamide) nucleotide adenylyltransferase"/>
    <property type="match status" value="1"/>
</dbReference>
<comment type="similarity">
    <text evidence="3 11">Belongs to the NadD family.</text>
</comment>
<evidence type="ECO:0000256" key="11">
    <source>
        <dbReference type="HAMAP-Rule" id="MF_00244"/>
    </source>
</evidence>
<keyword evidence="14" id="KW-1185">Reference proteome</keyword>
<comment type="catalytic activity">
    <reaction evidence="10 11">
        <text>nicotinate beta-D-ribonucleotide + ATP + H(+) = deamido-NAD(+) + diphosphate</text>
        <dbReference type="Rhea" id="RHEA:22860"/>
        <dbReference type="ChEBI" id="CHEBI:15378"/>
        <dbReference type="ChEBI" id="CHEBI:30616"/>
        <dbReference type="ChEBI" id="CHEBI:33019"/>
        <dbReference type="ChEBI" id="CHEBI:57502"/>
        <dbReference type="ChEBI" id="CHEBI:58437"/>
        <dbReference type="EC" id="2.7.7.18"/>
    </reaction>
</comment>
<dbReference type="EMBL" id="JBEVCJ010000028">
    <property type="protein sequence ID" value="MET1256809.1"/>
    <property type="molecule type" value="Genomic_DNA"/>
</dbReference>
<proteinExistence type="inferred from homology"/>
<dbReference type="Proteomes" id="UP001548189">
    <property type="component" value="Unassembled WGS sequence"/>
</dbReference>
<keyword evidence="7 11" id="KW-0547">Nucleotide-binding</keyword>
<dbReference type="InterPro" id="IPR014729">
    <property type="entry name" value="Rossmann-like_a/b/a_fold"/>
</dbReference>
<keyword evidence="5 11" id="KW-0808">Transferase</keyword>
<dbReference type="SUPFAM" id="SSF52374">
    <property type="entry name" value="Nucleotidylyl transferase"/>
    <property type="match status" value="1"/>
</dbReference>
<name>A0ABV2BXZ8_9GAMM</name>
<evidence type="ECO:0000256" key="1">
    <source>
        <dbReference type="ARBA" id="ARBA00002324"/>
    </source>
</evidence>
<dbReference type="NCBIfam" id="TIGR00125">
    <property type="entry name" value="cyt_tran_rel"/>
    <property type="match status" value="1"/>
</dbReference>
<dbReference type="EC" id="2.7.7.18" evidence="11"/>
<dbReference type="InterPro" id="IPR005248">
    <property type="entry name" value="NadD/NMNAT"/>
</dbReference>
<evidence type="ECO:0000256" key="3">
    <source>
        <dbReference type="ARBA" id="ARBA00009014"/>
    </source>
</evidence>
<keyword evidence="6 11" id="KW-0548">Nucleotidyltransferase</keyword>
<dbReference type="HAMAP" id="MF_00244">
    <property type="entry name" value="NaMN_adenylyltr"/>
    <property type="match status" value="1"/>
</dbReference>
<dbReference type="GO" id="GO:0004515">
    <property type="term" value="F:nicotinate-nucleotide adenylyltransferase activity"/>
    <property type="evidence" value="ECO:0007669"/>
    <property type="project" value="UniProtKB-EC"/>
</dbReference>
<dbReference type="Pfam" id="PF01467">
    <property type="entry name" value="CTP_transf_like"/>
    <property type="match status" value="1"/>
</dbReference>
<evidence type="ECO:0000313" key="13">
    <source>
        <dbReference type="EMBL" id="MET1256809.1"/>
    </source>
</evidence>
<evidence type="ECO:0000313" key="14">
    <source>
        <dbReference type="Proteomes" id="UP001548189"/>
    </source>
</evidence>
<evidence type="ECO:0000256" key="8">
    <source>
        <dbReference type="ARBA" id="ARBA00022840"/>
    </source>
</evidence>
<evidence type="ECO:0000256" key="7">
    <source>
        <dbReference type="ARBA" id="ARBA00022741"/>
    </source>
</evidence>